<reference evidence="2 3" key="1">
    <citation type="submission" date="2021-07" db="EMBL/GenBank/DDBJ databases">
        <title>The draft genome sequence of Sphingomicrobium sp. B8.</title>
        <authorList>
            <person name="Mu L."/>
        </authorList>
    </citation>
    <scope>NUCLEOTIDE SEQUENCE [LARGE SCALE GENOMIC DNA]</scope>
    <source>
        <strain evidence="2 3">B8</strain>
    </source>
</reference>
<dbReference type="Proteomes" id="UP000698028">
    <property type="component" value="Unassembled WGS sequence"/>
</dbReference>
<keyword evidence="1" id="KW-0732">Signal</keyword>
<dbReference type="EMBL" id="JAHVAH010000001">
    <property type="protein sequence ID" value="MBW0144668.1"/>
    <property type="molecule type" value="Genomic_DNA"/>
</dbReference>
<gene>
    <name evidence="2" type="ORF">KTQ36_05090</name>
</gene>
<accession>A0ABS6V6H8</accession>
<feature type="chain" id="PRO_5045248656" evidence="1">
    <location>
        <begin position="22"/>
        <end position="144"/>
    </location>
</feature>
<protein>
    <submittedName>
        <fullName evidence="2">C-type cytochrome</fullName>
    </submittedName>
</protein>
<evidence type="ECO:0000256" key="1">
    <source>
        <dbReference type="SAM" id="SignalP"/>
    </source>
</evidence>
<dbReference type="RefSeq" id="WP_218632636.1">
    <property type="nucleotide sequence ID" value="NZ_JAHVAH010000001.1"/>
</dbReference>
<dbReference type="NCBIfam" id="NF033196">
    <property type="entry name" value="c_type_nonphoto"/>
    <property type="match status" value="1"/>
</dbReference>
<keyword evidence="3" id="KW-1185">Reference proteome</keyword>
<organism evidence="2 3">
    <name type="scientific">Sphingomicrobium clamense</name>
    <dbReference type="NCBI Taxonomy" id="2851013"/>
    <lineage>
        <taxon>Bacteria</taxon>
        <taxon>Pseudomonadati</taxon>
        <taxon>Pseudomonadota</taxon>
        <taxon>Alphaproteobacteria</taxon>
        <taxon>Sphingomonadales</taxon>
        <taxon>Sphingomonadaceae</taxon>
        <taxon>Sphingomicrobium</taxon>
    </lineage>
</organism>
<name>A0ABS6V6H8_9SPHN</name>
<proteinExistence type="predicted"/>
<comment type="caution">
    <text evidence="2">The sequence shown here is derived from an EMBL/GenBank/DDBJ whole genome shotgun (WGS) entry which is preliminary data.</text>
</comment>
<sequence length="144" mass="15728">MRTGISLASSMLVFLGAAAFAHPKHADHLENAQVLPADTPKEEVTALMKHFAQSLGVRCSHCHVGEEGQPLSTYDFASDAKPAKRRARQMLEYTHMLNQDPRLPGEERASLTDMSENRVNCYTCHRGELTPATVIPQPGASDAS</sequence>
<dbReference type="Pfam" id="PF02276">
    <property type="entry name" value="CytoC_RC"/>
    <property type="match status" value="1"/>
</dbReference>
<feature type="signal peptide" evidence="1">
    <location>
        <begin position="1"/>
        <end position="21"/>
    </location>
</feature>
<evidence type="ECO:0000313" key="2">
    <source>
        <dbReference type="EMBL" id="MBW0144668.1"/>
    </source>
</evidence>
<dbReference type="InterPro" id="IPR003158">
    <property type="entry name" value="Photosyn_RC_cyt_c-su"/>
</dbReference>
<evidence type="ECO:0000313" key="3">
    <source>
        <dbReference type="Proteomes" id="UP000698028"/>
    </source>
</evidence>